<evidence type="ECO:0000313" key="2">
    <source>
        <dbReference type="Proteomes" id="UP000770717"/>
    </source>
</evidence>
<dbReference type="Proteomes" id="UP000770717">
    <property type="component" value="Unassembled WGS sequence"/>
</dbReference>
<organism evidence="1 2">
    <name type="scientific">Eleutherodactylus coqui</name>
    <name type="common">Puerto Rican coqui</name>
    <dbReference type="NCBI Taxonomy" id="57060"/>
    <lineage>
        <taxon>Eukaryota</taxon>
        <taxon>Metazoa</taxon>
        <taxon>Chordata</taxon>
        <taxon>Craniata</taxon>
        <taxon>Vertebrata</taxon>
        <taxon>Euteleostomi</taxon>
        <taxon>Amphibia</taxon>
        <taxon>Batrachia</taxon>
        <taxon>Anura</taxon>
        <taxon>Neobatrachia</taxon>
        <taxon>Hyloidea</taxon>
        <taxon>Eleutherodactylidae</taxon>
        <taxon>Eleutherodactylinae</taxon>
        <taxon>Eleutherodactylus</taxon>
        <taxon>Eleutherodactylus</taxon>
    </lineage>
</organism>
<proteinExistence type="predicted"/>
<reference evidence="1" key="1">
    <citation type="thesis" date="2020" institute="ProQuest LLC" country="789 East Eisenhower Parkway, Ann Arbor, MI, USA">
        <title>Comparative Genomics and Chromosome Evolution.</title>
        <authorList>
            <person name="Mudd A.B."/>
        </authorList>
    </citation>
    <scope>NUCLEOTIDE SEQUENCE</scope>
    <source>
        <strain evidence="1">HN-11 Male</strain>
        <tissue evidence="1">Kidney and liver</tissue>
    </source>
</reference>
<gene>
    <name evidence="1" type="ORF">GDO78_002409</name>
</gene>
<name>A0A8J6EVX1_ELECQ</name>
<dbReference type="AlphaFoldDB" id="A0A8J6EVX1"/>
<sequence>MACKKRCAYCSNNPNRMYRTDFQSPKFLQQMCHICIHPKADTAFHFFPWQVRTSRCGYFTLCIAQGYRRNSVEVLRIKTSHHSLNPAADYFPLHEVGLIQA</sequence>
<protein>
    <submittedName>
        <fullName evidence="1">Uncharacterized protein</fullName>
    </submittedName>
</protein>
<comment type="caution">
    <text evidence="1">The sequence shown here is derived from an EMBL/GenBank/DDBJ whole genome shotgun (WGS) entry which is preliminary data.</text>
</comment>
<accession>A0A8J6EVX1</accession>
<evidence type="ECO:0000313" key="1">
    <source>
        <dbReference type="EMBL" id="KAG9477002.1"/>
    </source>
</evidence>
<keyword evidence="2" id="KW-1185">Reference proteome</keyword>
<dbReference type="EMBL" id="WNTK01000010">
    <property type="protein sequence ID" value="KAG9477002.1"/>
    <property type="molecule type" value="Genomic_DNA"/>
</dbReference>